<dbReference type="Gene3D" id="1.20.5.1930">
    <property type="match status" value="1"/>
</dbReference>
<dbReference type="SMART" id="SM00387">
    <property type="entry name" value="HATPase_c"/>
    <property type="match status" value="1"/>
</dbReference>
<keyword evidence="3" id="KW-0597">Phosphoprotein</keyword>
<keyword evidence="8" id="KW-0902">Two-component regulatory system</keyword>
<dbReference type="PANTHER" id="PTHR24421">
    <property type="entry name" value="NITRATE/NITRITE SENSOR PROTEIN NARX-RELATED"/>
    <property type="match status" value="1"/>
</dbReference>
<dbReference type="Proteomes" id="UP001596241">
    <property type="component" value="Unassembled WGS sequence"/>
</dbReference>
<comment type="catalytic activity">
    <reaction evidence="1">
        <text>ATP + protein L-histidine = ADP + protein N-phospho-L-histidine.</text>
        <dbReference type="EC" id="2.7.13.3"/>
    </reaction>
</comment>
<evidence type="ECO:0000259" key="11">
    <source>
        <dbReference type="SMART" id="SM00387"/>
    </source>
</evidence>
<dbReference type="SUPFAM" id="SSF55874">
    <property type="entry name" value="ATPase domain of HSP90 chaperone/DNA topoisomerase II/histidine kinase"/>
    <property type="match status" value="1"/>
</dbReference>
<dbReference type="InterPro" id="IPR011712">
    <property type="entry name" value="Sig_transdc_His_kin_sub3_dim/P"/>
</dbReference>
<evidence type="ECO:0000256" key="6">
    <source>
        <dbReference type="ARBA" id="ARBA00022777"/>
    </source>
</evidence>
<keyword evidence="10" id="KW-1133">Transmembrane helix</keyword>
<dbReference type="Pfam" id="PF07730">
    <property type="entry name" value="HisKA_3"/>
    <property type="match status" value="1"/>
</dbReference>
<feature type="region of interest" description="Disordered" evidence="9">
    <location>
        <begin position="1"/>
        <end position="20"/>
    </location>
</feature>
<keyword evidence="7" id="KW-0067">ATP-binding</keyword>
<dbReference type="PANTHER" id="PTHR24421:SF10">
    <property type="entry name" value="NITRATE_NITRITE SENSOR PROTEIN NARQ"/>
    <property type="match status" value="1"/>
</dbReference>
<evidence type="ECO:0000256" key="10">
    <source>
        <dbReference type="SAM" id="Phobius"/>
    </source>
</evidence>
<evidence type="ECO:0000256" key="1">
    <source>
        <dbReference type="ARBA" id="ARBA00000085"/>
    </source>
</evidence>
<dbReference type="Pfam" id="PF02518">
    <property type="entry name" value="HATPase_c"/>
    <property type="match status" value="1"/>
</dbReference>
<proteinExistence type="predicted"/>
<dbReference type="GO" id="GO:0016301">
    <property type="term" value="F:kinase activity"/>
    <property type="evidence" value="ECO:0007669"/>
    <property type="project" value="UniProtKB-KW"/>
</dbReference>
<keyword evidence="13" id="KW-1185">Reference proteome</keyword>
<name>A0ABW1FDN4_9ACTN</name>
<evidence type="ECO:0000256" key="5">
    <source>
        <dbReference type="ARBA" id="ARBA00022741"/>
    </source>
</evidence>
<evidence type="ECO:0000256" key="2">
    <source>
        <dbReference type="ARBA" id="ARBA00012438"/>
    </source>
</evidence>
<keyword evidence="5" id="KW-0547">Nucleotide-binding</keyword>
<feature type="domain" description="Histidine kinase/HSP90-like ATPase" evidence="11">
    <location>
        <begin position="303"/>
        <end position="397"/>
    </location>
</feature>
<evidence type="ECO:0000313" key="12">
    <source>
        <dbReference type="EMBL" id="MFC5891501.1"/>
    </source>
</evidence>
<keyword evidence="10" id="KW-0812">Transmembrane</keyword>
<feature type="transmembrane region" description="Helical" evidence="10">
    <location>
        <begin position="136"/>
        <end position="153"/>
    </location>
</feature>
<gene>
    <name evidence="12" type="ORF">ACFP3M_01475</name>
</gene>
<evidence type="ECO:0000313" key="13">
    <source>
        <dbReference type="Proteomes" id="UP001596241"/>
    </source>
</evidence>
<feature type="transmembrane region" description="Helical" evidence="10">
    <location>
        <begin position="85"/>
        <end position="107"/>
    </location>
</feature>
<reference evidence="13" key="1">
    <citation type="journal article" date="2019" name="Int. J. Syst. Evol. Microbiol.">
        <title>The Global Catalogue of Microorganisms (GCM) 10K type strain sequencing project: providing services to taxonomists for standard genome sequencing and annotation.</title>
        <authorList>
            <consortium name="The Broad Institute Genomics Platform"/>
            <consortium name="The Broad Institute Genome Sequencing Center for Infectious Disease"/>
            <person name="Wu L."/>
            <person name="Ma J."/>
        </authorList>
    </citation>
    <scope>NUCLEOTIDE SEQUENCE [LARGE SCALE GENOMIC DNA]</scope>
    <source>
        <strain evidence="13">CGMCC 1.15809</strain>
    </source>
</reference>
<feature type="region of interest" description="Disordered" evidence="9">
    <location>
        <begin position="393"/>
        <end position="413"/>
    </location>
</feature>
<feature type="transmembrane region" description="Helical" evidence="10">
    <location>
        <begin position="113"/>
        <end position="129"/>
    </location>
</feature>
<dbReference type="InterPro" id="IPR050482">
    <property type="entry name" value="Sensor_HK_TwoCompSys"/>
</dbReference>
<evidence type="ECO:0000256" key="7">
    <source>
        <dbReference type="ARBA" id="ARBA00022840"/>
    </source>
</evidence>
<evidence type="ECO:0000256" key="3">
    <source>
        <dbReference type="ARBA" id="ARBA00022553"/>
    </source>
</evidence>
<evidence type="ECO:0000256" key="9">
    <source>
        <dbReference type="SAM" id="MobiDB-lite"/>
    </source>
</evidence>
<evidence type="ECO:0000256" key="4">
    <source>
        <dbReference type="ARBA" id="ARBA00022679"/>
    </source>
</evidence>
<dbReference type="RefSeq" id="WP_345081672.1">
    <property type="nucleotide sequence ID" value="NZ_BAAAWG010000006.1"/>
</dbReference>
<dbReference type="EMBL" id="JBHSPW010000001">
    <property type="protein sequence ID" value="MFC5891501.1"/>
    <property type="molecule type" value="Genomic_DNA"/>
</dbReference>
<sequence length="413" mass="43104">MHHRPAASPPASAREGTAARRPHPMPALLAAVALLAALLTDLDRWWDMRPGPVGDALFLVSGAAMGSLVLWTLRPFPAHRCGGTGTAAAAAGALLISFTASAGYRLLPAGHRPIGLTEALALALLLSLVARRCRPLVIAGTALASFAALLAAAGRAGGPYDVDNALLVLVLLGPGLLLRWRAERRAWHIERAVREERNALARDLHDVVAHQVTGIVVQAQALQHIAARDPELLRTALADIEHAGANALTAMRHLVGALRDGEHPRQVADSPARQLTALARPGNGHRPEIAVSGEEELDSAPAELTAAVLRIAQEAVTNADRHARGATRITVRVHGESGWLRLDVHDDGRGPVRTSTGDGYGLIGMAERAKLLGGTCHAGPAASGSGWHVTAHLPGAADRPERPAPATGGAALR</sequence>
<feature type="transmembrane region" description="Helical" evidence="10">
    <location>
        <begin position="165"/>
        <end position="182"/>
    </location>
</feature>
<organism evidence="12 13">
    <name type="scientific">Streptomyces ramulosus</name>
    <dbReference type="NCBI Taxonomy" id="47762"/>
    <lineage>
        <taxon>Bacteria</taxon>
        <taxon>Bacillati</taxon>
        <taxon>Actinomycetota</taxon>
        <taxon>Actinomycetes</taxon>
        <taxon>Kitasatosporales</taxon>
        <taxon>Streptomycetaceae</taxon>
        <taxon>Streptomyces</taxon>
    </lineage>
</organism>
<keyword evidence="4" id="KW-0808">Transferase</keyword>
<dbReference type="InterPro" id="IPR036890">
    <property type="entry name" value="HATPase_C_sf"/>
</dbReference>
<accession>A0ABW1FDN4</accession>
<dbReference type="CDD" id="cd16917">
    <property type="entry name" value="HATPase_UhpB-NarQ-NarX-like"/>
    <property type="match status" value="1"/>
</dbReference>
<evidence type="ECO:0000256" key="8">
    <source>
        <dbReference type="ARBA" id="ARBA00023012"/>
    </source>
</evidence>
<dbReference type="Gene3D" id="3.30.565.10">
    <property type="entry name" value="Histidine kinase-like ATPase, C-terminal domain"/>
    <property type="match status" value="1"/>
</dbReference>
<feature type="transmembrane region" description="Helical" evidence="10">
    <location>
        <begin position="56"/>
        <end position="73"/>
    </location>
</feature>
<keyword evidence="6 12" id="KW-0418">Kinase</keyword>
<dbReference type="EC" id="2.7.13.3" evidence="2"/>
<keyword evidence="10" id="KW-0472">Membrane</keyword>
<protein>
    <recommendedName>
        <fullName evidence="2">histidine kinase</fullName>
        <ecNumber evidence="2">2.7.13.3</ecNumber>
    </recommendedName>
</protein>
<comment type="caution">
    <text evidence="12">The sequence shown here is derived from an EMBL/GenBank/DDBJ whole genome shotgun (WGS) entry which is preliminary data.</text>
</comment>
<dbReference type="InterPro" id="IPR003594">
    <property type="entry name" value="HATPase_dom"/>
</dbReference>